<dbReference type="PANTHER" id="PTHR45969:SF33">
    <property type="entry name" value="RING ZINC FINGER PROTEIN-RELATED"/>
    <property type="match status" value="1"/>
</dbReference>
<dbReference type="EMBL" id="JAKOGI010000727">
    <property type="protein sequence ID" value="KAJ8431058.1"/>
    <property type="molecule type" value="Genomic_DNA"/>
</dbReference>
<dbReference type="AlphaFoldDB" id="A0A9Q1JU97"/>
<evidence type="ECO:0000256" key="1">
    <source>
        <dbReference type="ARBA" id="ARBA00022723"/>
    </source>
</evidence>
<dbReference type="InterPro" id="IPR001841">
    <property type="entry name" value="Znf_RING"/>
</dbReference>
<dbReference type="Proteomes" id="UP001153076">
    <property type="component" value="Unassembled WGS sequence"/>
</dbReference>
<evidence type="ECO:0000259" key="5">
    <source>
        <dbReference type="PROSITE" id="PS50089"/>
    </source>
</evidence>
<evidence type="ECO:0000256" key="2">
    <source>
        <dbReference type="ARBA" id="ARBA00022771"/>
    </source>
</evidence>
<keyword evidence="7" id="KW-1185">Reference proteome</keyword>
<keyword evidence="2 4" id="KW-0863">Zinc-finger</keyword>
<evidence type="ECO:0000256" key="3">
    <source>
        <dbReference type="ARBA" id="ARBA00022833"/>
    </source>
</evidence>
<dbReference type="SMART" id="SM00184">
    <property type="entry name" value="RING"/>
    <property type="match status" value="1"/>
</dbReference>
<dbReference type="GO" id="GO:0008270">
    <property type="term" value="F:zinc ion binding"/>
    <property type="evidence" value="ECO:0007669"/>
    <property type="project" value="UniProtKB-KW"/>
</dbReference>
<evidence type="ECO:0000256" key="4">
    <source>
        <dbReference type="PROSITE-ProRule" id="PRU00175"/>
    </source>
</evidence>
<organism evidence="6 7">
    <name type="scientific">Carnegiea gigantea</name>
    <dbReference type="NCBI Taxonomy" id="171969"/>
    <lineage>
        <taxon>Eukaryota</taxon>
        <taxon>Viridiplantae</taxon>
        <taxon>Streptophyta</taxon>
        <taxon>Embryophyta</taxon>
        <taxon>Tracheophyta</taxon>
        <taxon>Spermatophyta</taxon>
        <taxon>Magnoliopsida</taxon>
        <taxon>eudicotyledons</taxon>
        <taxon>Gunneridae</taxon>
        <taxon>Pentapetalae</taxon>
        <taxon>Caryophyllales</taxon>
        <taxon>Cactineae</taxon>
        <taxon>Cactaceae</taxon>
        <taxon>Cactoideae</taxon>
        <taxon>Echinocereeae</taxon>
        <taxon>Carnegiea</taxon>
    </lineage>
</organism>
<name>A0A9Q1JU97_9CARY</name>
<feature type="domain" description="RING-type" evidence="5">
    <location>
        <begin position="93"/>
        <end position="136"/>
    </location>
</feature>
<dbReference type="Gene3D" id="3.30.40.10">
    <property type="entry name" value="Zinc/RING finger domain, C3HC4 (zinc finger)"/>
    <property type="match status" value="1"/>
</dbReference>
<reference evidence="6" key="1">
    <citation type="submission" date="2022-04" db="EMBL/GenBank/DDBJ databases">
        <title>Carnegiea gigantea Genome sequencing and assembly v2.</title>
        <authorList>
            <person name="Copetti D."/>
            <person name="Sanderson M.J."/>
            <person name="Burquez A."/>
            <person name="Wojciechowski M.F."/>
        </authorList>
    </citation>
    <scope>NUCLEOTIDE SEQUENCE</scope>
    <source>
        <strain evidence="6">SGP5-SGP5p</strain>
        <tissue evidence="6">Aerial part</tissue>
    </source>
</reference>
<dbReference type="GO" id="GO:0016567">
    <property type="term" value="P:protein ubiquitination"/>
    <property type="evidence" value="ECO:0007669"/>
    <property type="project" value="TreeGrafter"/>
</dbReference>
<dbReference type="PANTHER" id="PTHR45969">
    <property type="entry name" value="RING ZINC FINGER PROTEIN-RELATED"/>
    <property type="match status" value="1"/>
</dbReference>
<keyword evidence="3" id="KW-0862">Zinc</keyword>
<dbReference type="SUPFAM" id="SSF57850">
    <property type="entry name" value="RING/U-box"/>
    <property type="match status" value="1"/>
</dbReference>
<gene>
    <name evidence="6" type="ORF">Cgig2_027113</name>
</gene>
<comment type="caution">
    <text evidence="6">The sequence shown here is derived from an EMBL/GenBank/DDBJ whole genome shotgun (WGS) entry which is preliminary data.</text>
</comment>
<dbReference type="GO" id="GO:0061630">
    <property type="term" value="F:ubiquitin protein ligase activity"/>
    <property type="evidence" value="ECO:0007669"/>
    <property type="project" value="TreeGrafter"/>
</dbReference>
<keyword evidence="1" id="KW-0479">Metal-binding</keyword>
<dbReference type="PROSITE" id="PS50089">
    <property type="entry name" value="ZF_RING_2"/>
    <property type="match status" value="1"/>
</dbReference>
<proteinExistence type="predicted"/>
<evidence type="ECO:0000313" key="6">
    <source>
        <dbReference type="EMBL" id="KAJ8431058.1"/>
    </source>
</evidence>
<dbReference type="InterPro" id="IPR013083">
    <property type="entry name" value="Znf_RING/FYVE/PHD"/>
</dbReference>
<evidence type="ECO:0000313" key="7">
    <source>
        <dbReference type="Proteomes" id="UP001153076"/>
    </source>
</evidence>
<protein>
    <recommendedName>
        <fullName evidence="5">RING-type domain-containing protein</fullName>
    </recommendedName>
</protein>
<dbReference type="OrthoDB" id="8062037at2759"/>
<dbReference type="Pfam" id="PF13639">
    <property type="entry name" value="zf-RING_2"/>
    <property type="match status" value="1"/>
</dbReference>
<accession>A0A9Q1JU97</accession>
<sequence>MGFPTGYAEGLLPKLIICTLSLLGLIRSSISTLLDLLGLSHLIEPNSSWPESAPEFMSVSISASLIQDLLPVVKFRDVRRATSGSGSGSPESCVVCLHEFRGHEEIRRLRNCQHIFHKVCVDRWINHDQKTCPLCRKPFIPDELIEAFNERLSASPPAFFPEFGADFSPINNCLLAFYGVRNLYLPAYNKKVLVYTEGVPIPKLGNTKNGPKPHE</sequence>